<evidence type="ECO:0000256" key="5">
    <source>
        <dbReference type="HAMAP-Rule" id="MF_00376"/>
    </source>
</evidence>
<dbReference type="EC" id="2.7.1.24" evidence="5 6"/>
<evidence type="ECO:0000313" key="8">
    <source>
        <dbReference type="Proteomes" id="UP000232638"/>
    </source>
</evidence>
<keyword evidence="3 5" id="KW-0067">ATP-binding</keyword>
<reference evidence="7 8" key="1">
    <citation type="submission" date="2017-03" db="EMBL/GenBank/DDBJ databases">
        <title>Complete genome sequence of Candidatus 'Thiodictyon syntrophicum' sp. nov. strain Cad16T, a photolithoautotroph purple sulfur bacterium isolated from an alpine meromictic lake.</title>
        <authorList>
            <person name="Luedin S.M."/>
            <person name="Pothier J.F."/>
            <person name="Danza F."/>
            <person name="Storelli N."/>
            <person name="Wittwer M."/>
            <person name="Tonolla M."/>
        </authorList>
    </citation>
    <scope>NUCLEOTIDE SEQUENCE [LARGE SCALE GENOMIC DNA]</scope>
    <source>
        <strain evidence="7 8">Cad16T</strain>
    </source>
</reference>
<keyword evidence="5" id="KW-0963">Cytoplasm</keyword>
<evidence type="ECO:0000256" key="2">
    <source>
        <dbReference type="ARBA" id="ARBA00022741"/>
    </source>
</evidence>
<keyword evidence="5" id="KW-0808">Transferase</keyword>
<name>A0A2K8UFQ1_9GAMM</name>
<organism evidence="7 8">
    <name type="scientific">Candidatus Thiodictyon syntrophicum</name>
    <dbReference type="NCBI Taxonomy" id="1166950"/>
    <lineage>
        <taxon>Bacteria</taxon>
        <taxon>Pseudomonadati</taxon>
        <taxon>Pseudomonadota</taxon>
        <taxon>Gammaproteobacteria</taxon>
        <taxon>Chromatiales</taxon>
        <taxon>Chromatiaceae</taxon>
        <taxon>Thiodictyon</taxon>
    </lineage>
</organism>
<comment type="subcellular location">
    <subcellularLocation>
        <location evidence="5">Cytoplasm</location>
    </subcellularLocation>
</comment>
<dbReference type="InterPro" id="IPR001977">
    <property type="entry name" value="Depp_CoAkinase"/>
</dbReference>
<dbReference type="NCBIfam" id="TIGR00152">
    <property type="entry name" value="dephospho-CoA kinase"/>
    <property type="match status" value="1"/>
</dbReference>
<evidence type="ECO:0000256" key="6">
    <source>
        <dbReference type="NCBIfam" id="TIGR00152"/>
    </source>
</evidence>
<dbReference type="GO" id="GO:0005524">
    <property type="term" value="F:ATP binding"/>
    <property type="evidence" value="ECO:0007669"/>
    <property type="project" value="UniProtKB-UniRule"/>
</dbReference>
<proteinExistence type="inferred from homology"/>
<keyword evidence="5 7" id="KW-0418">Kinase</keyword>
<dbReference type="RefSeq" id="WP_100922044.1">
    <property type="nucleotide sequence ID" value="NZ_CP020370.1"/>
</dbReference>
<keyword evidence="8" id="KW-1185">Reference proteome</keyword>
<dbReference type="Pfam" id="PF01121">
    <property type="entry name" value="CoaE"/>
    <property type="match status" value="1"/>
</dbReference>
<evidence type="ECO:0000256" key="3">
    <source>
        <dbReference type="ARBA" id="ARBA00022840"/>
    </source>
</evidence>
<keyword evidence="4 5" id="KW-0173">Coenzyme A biosynthesis</keyword>
<comment type="pathway">
    <text evidence="5">Cofactor biosynthesis; coenzyme A biosynthesis; CoA from (R)-pantothenate: step 5/5.</text>
</comment>
<dbReference type="GO" id="GO:0015937">
    <property type="term" value="P:coenzyme A biosynthetic process"/>
    <property type="evidence" value="ECO:0007669"/>
    <property type="project" value="UniProtKB-UniRule"/>
</dbReference>
<keyword evidence="2 5" id="KW-0547">Nucleotide-binding</keyword>
<dbReference type="GO" id="GO:0005737">
    <property type="term" value="C:cytoplasm"/>
    <property type="evidence" value="ECO:0007669"/>
    <property type="project" value="UniProtKB-SubCell"/>
</dbReference>
<dbReference type="UniPathway" id="UPA00241">
    <property type="reaction ID" value="UER00356"/>
</dbReference>
<dbReference type="Gene3D" id="3.40.50.300">
    <property type="entry name" value="P-loop containing nucleotide triphosphate hydrolases"/>
    <property type="match status" value="1"/>
</dbReference>
<dbReference type="InterPro" id="IPR027417">
    <property type="entry name" value="P-loop_NTPase"/>
</dbReference>
<dbReference type="AlphaFoldDB" id="A0A2K8UFQ1"/>
<dbReference type="OrthoDB" id="9812943at2"/>
<sequence length="198" mass="20926">MFRVGLTGGIGSGKSTVAERFAALGAGVIDTDLLARELTEPGTPTLARIGAQFGTVVLPDGSLDRAALRGLVFADPGARARLESILHPPIRGLMLERAACLQTPYVLLVVPLLLESGQESLADRVLVVDCPQAAQIARVCRRSLLAQAEVERIIASQIPRARRVARADDIIDNGGQPAALGPQVERLHRAYLALAAEA</sequence>
<dbReference type="EMBL" id="CP020370">
    <property type="protein sequence ID" value="AUB84388.1"/>
    <property type="molecule type" value="Genomic_DNA"/>
</dbReference>
<feature type="binding site" evidence="5">
    <location>
        <begin position="11"/>
        <end position="16"/>
    </location>
    <ligand>
        <name>ATP</name>
        <dbReference type="ChEBI" id="CHEBI:30616"/>
    </ligand>
</feature>
<comment type="similarity">
    <text evidence="1 5">Belongs to the CoaE family.</text>
</comment>
<gene>
    <name evidence="5" type="primary">coaE</name>
    <name evidence="7" type="ORF">THSYN_27930</name>
</gene>
<comment type="function">
    <text evidence="5">Catalyzes the phosphorylation of the 3'-hydroxyl group of dephosphocoenzyme A to form coenzyme A.</text>
</comment>
<dbReference type="PROSITE" id="PS51219">
    <property type="entry name" value="DPCK"/>
    <property type="match status" value="1"/>
</dbReference>
<protein>
    <recommendedName>
        <fullName evidence="5 6">Dephospho-CoA kinase</fullName>
        <ecNumber evidence="5 6">2.7.1.24</ecNumber>
    </recommendedName>
    <alternativeName>
        <fullName evidence="5">Dephosphocoenzyme A kinase</fullName>
    </alternativeName>
</protein>
<accession>A0A2K8UFQ1</accession>
<evidence type="ECO:0000313" key="7">
    <source>
        <dbReference type="EMBL" id="AUB84388.1"/>
    </source>
</evidence>
<dbReference type="SUPFAM" id="SSF52540">
    <property type="entry name" value="P-loop containing nucleoside triphosphate hydrolases"/>
    <property type="match status" value="1"/>
</dbReference>
<dbReference type="KEGG" id="tsy:THSYN_27930"/>
<evidence type="ECO:0000256" key="4">
    <source>
        <dbReference type="ARBA" id="ARBA00022993"/>
    </source>
</evidence>
<evidence type="ECO:0000256" key="1">
    <source>
        <dbReference type="ARBA" id="ARBA00009018"/>
    </source>
</evidence>
<dbReference type="GO" id="GO:0004140">
    <property type="term" value="F:dephospho-CoA kinase activity"/>
    <property type="evidence" value="ECO:0007669"/>
    <property type="project" value="UniProtKB-UniRule"/>
</dbReference>
<dbReference type="HAMAP" id="MF_00376">
    <property type="entry name" value="Dephospho_CoA_kinase"/>
    <property type="match status" value="1"/>
</dbReference>
<dbReference type="PANTHER" id="PTHR10695">
    <property type="entry name" value="DEPHOSPHO-COA KINASE-RELATED"/>
    <property type="match status" value="1"/>
</dbReference>
<comment type="catalytic activity">
    <reaction evidence="5">
        <text>3'-dephospho-CoA + ATP = ADP + CoA + H(+)</text>
        <dbReference type="Rhea" id="RHEA:18245"/>
        <dbReference type="ChEBI" id="CHEBI:15378"/>
        <dbReference type="ChEBI" id="CHEBI:30616"/>
        <dbReference type="ChEBI" id="CHEBI:57287"/>
        <dbReference type="ChEBI" id="CHEBI:57328"/>
        <dbReference type="ChEBI" id="CHEBI:456216"/>
        <dbReference type="EC" id="2.7.1.24"/>
    </reaction>
</comment>
<dbReference type="PANTHER" id="PTHR10695:SF46">
    <property type="entry name" value="BIFUNCTIONAL COENZYME A SYNTHASE-RELATED"/>
    <property type="match status" value="1"/>
</dbReference>
<dbReference type="CDD" id="cd02022">
    <property type="entry name" value="DPCK"/>
    <property type="match status" value="1"/>
</dbReference>
<dbReference type="Proteomes" id="UP000232638">
    <property type="component" value="Chromosome"/>
</dbReference>